<evidence type="ECO:0000256" key="2">
    <source>
        <dbReference type="SAM" id="SignalP"/>
    </source>
</evidence>
<protein>
    <recommendedName>
        <fullName evidence="3">Cip1-like core domain-containing protein</fullName>
    </recommendedName>
</protein>
<organism evidence="4 5">
    <name type="scientific">Saccharothrix hoggarensis</name>
    <dbReference type="NCBI Taxonomy" id="913853"/>
    <lineage>
        <taxon>Bacteria</taxon>
        <taxon>Bacillati</taxon>
        <taxon>Actinomycetota</taxon>
        <taxon>Actinomycetes</taxon>
        <taxon>Pseudonocardiales</taxon>
        <taxon>Pseudonocardiaceae</taxon>
        <taxon>Saccharothrix</taxon>
    </lineage>
</organism>
<accession>A0ABW3QRU4</accession>
<name>A0ABW3QRU4_9PSEU</name>
<dbReference type="InterPro" id="IPR048955">
    <property type="entry name" value="Cip1-like_core"/>
</dbReference>
<sequence>MRKRLSSAVLAVLLSVVALPAASASDPAASDPAASDAAASDPGAAGSAGFGPMSYGVAEPGPAAARDGNHRLKTCARAELLFCEDFQDVPTGAGTSLKWGVDTRNGSLEVERDRRGQKVLHVRAEGNGRAFLKVDDFAAPGNSFYGRVRVRVDAFPTEPDWAHYTLIEATGDGPEVVRPLGGQYVPTLDKALWGVGADGGPTGDWTNWRESAPSKPDVWQCVEWRMDASDNRITLWFDGVANPDLTVSTREHGGNQVDFLFPKFDTVKLGWQLYQPNGGSYDIWLDDIALGANRIGC</sequence>
<dbReference type="EMBL" id="JBHTLK010000039">
    <property type="protein sequence ID" value="MFD1147558.1"/>
    <property type="molecule type" value="Genomic_DNA"/>
</dbReference>
<keyword evidence="2" id="KW-0732">Signal</keyword>
<comment type="caution">
    <text evidence="4">The sequence shown here is derived from an EMBL/GenBank/DDBJ whole genome shotgun (WGS) entry which is preliminary data.</text>
</comment>
<keyword evidence="5" id="KW-1185">Reference proteome</keyword>
<feature type="region of interest" description="Disordered" evidence="1">
    <location>
        <begin position="25"/>
        <end position="45"/>
    </location>
</feature>
<dbReference type="Pfam" id="PF21340">
    <property type="entry name" value="Polysacc_lyase-like"/>
    <property type="match status" value="1"/>
</dbReference>
<evidence type="ECO:0000313" key="5">
    <source>
        <dbReference type="Proteomes" id="UP001597168"/>
    </source>
</evidence>
<evidence type="ECO:0000259" key="3">
    <source>
        <dbReference type="Pfam" id="PF21340"/>
    </source>
</evidence>
<reference evidence="5" key="1">
    <citation type="journal article" date="2019" name="Int. J. Syst. Evol. Microbiol.">
        <title>The Global Catalogue of Microorganisms (GCM) 10K type strain sequencing project: providing services to taxonomists for standard genome sequencing and annotation.</title>
        <authorList>
            <consortium name="The Broad Institute Genomics Platform"/>
            <consortium name="The Broad Institute Genome Sequencing Center for Infectious Disease"/>
            <person name="Wu L."/>
            <person name="Ma J."/>
        </authorList>
    </citation>
    <scope>NUCLEOTIDE SEQUENCE [LARGE SCALE GENOMIC DNA]</scope>
    <source>
        <strain evidence="5">CCUG 60214</strain>
    </source>
</reference>
<dbReference type="RefSeq" id="WP_380722817.1">
    <property type="nucleotide sequence ID" value="NZ_JBHTLK010000039.1"/>
</dbReference>
<dbReference type="Proteomes" id="UP001597168">
    <property type="component" value="Unassembled WGS sequence"/>
</dbReference>
<feature type="signal peptide" evidence="2">
    <location>
        <begin position="1"/>
        <end position="24"/>
    </location>
</feature>
<feature type="chain" id="PRO_5047030127" description="Cip1-like core domain-containing protein" evidence="2">
    <location>
        <begin position="25"/>
        <end position="297"/>
    </location>
</feature>
<proteinExistence type="predicted"/>
<dbReference type="Gene3D" id="2.60.120.200">
    <property type="match status" value="1"/>
</dbReference>
<gene>
    <name evidence="4" type="ORF">ACFQ3T_10520</name>
</gene>
<evidence type="ECO:0000313" key="4">
    <source>
        <dbReference type="EMBL" id="MFD1147558.1"/>
    </source>
</evidence>
<evidence type="ECO:0000256" key="1">
    <source>
        <dbReference type="SAM" id="MobiDB-lite"/>
    </source>
</evidence>
<feature type="domain" description="Cip1-like core" evidence="3">
    <location>
        <begin position="212"/>
        <end position="291"/>
    </location>
</feature>